<protein>
    <submittedName>
        <fullName evidence="2">Uncharacterized protein</fullName>
    </submittedName>
</protein>
<evidence type="ECO:0000256" key="1">
    <source>
        <dbReference type="SAM" id="Phobius"/>
    </source>
</evidence>
<keyword evidence="1" id="KW-0812">Transmembrane</keyword>
<accession>A0AAD7J761</accession>
<evidence type="ECO:0000313" key="2">
    <source>
        <dbReference type="EMBL" id="KAJ7758623.1"/>
    </source>
</evidence>
<evidence type="ECO:0000313" key="3">
    <source>
        <dbReference type="Proteomes" id="UP001215598"/>
    </source>
</evidence>
<keyword evidence="1" id="KW-1133">Transmembrane helix</keyword>
<feature type="transmembrane region" description="Helical" evidence="1">
    <location>
        <begin position="77"/>
        <end position="99"/>
    </location>
</feature>
<sequence>QCSGIAPNPDIAGIGVRVAIYAQALLTIVYPIFFAWDGEISRKEFKTMSRISINITLTACALLVSTGIQAATSGISLYHALIILQLSWINSMTFMTVYFV</sequence>
<dbReference type="AlphaFoldDB" id="A0AAD7J761"/>
<feature type="transmembrane region" description="Helical" evidence="1">
    <location>
        <begin position="18"/>
        <end position="36"/>
    </location>
</feature>
<feature type="non-terminal residue" evidence="2">
    <location>
        <position position="100"/>
    </location>
</feature>
<keyword evidence="1" id="KW-0472">Membrane</keyword>
<comment type="caution">
    <text evidence="2">The sequence shown here is derived from an EMBL/GenBank/DDBJ whole genome shotgun (WGS) entry which is preliminary data.</text>
</comment>
<feature type="transmembrane region" description="Helical" evidence="1">
    <location>
        <begin position="48"/>
        <end position="71"/>
    </location>
</feature>
<reference evidence="2" key="1">
    <citation type="submission" date="2023-03" db="EMBL/GenBank/DDBJ databases">
        <title>Massive genome expansion in bonnet fungi (Mycena s.s.) driven by repeated elements and novel gene families across ecological guilds.</title>
        <authorList>
            <consortium name="Lawrence Berkeley National Laboratory"/>
            <person name="Harder C.B."/>
            <person name="Miyauchi S."/>
            <person name="Viragh M."/>
            <person name="Kuo A."/>
            <person name="Thoen E."/>
            <person name="Andreopoulos B."/>
            <person name="Lu D."/>
            <person name="Skrede I."/>
            <person name="Drula E."/>
            <person name="Henrissat B."/>
            <person name="Morin E."/>
            <person name="Kohler A."/>
            <person name="Barry K."/>
            <person name="LaButti K."/>
            <person name="Morin E."/>
            <person name="Salamov A."/>
            <person name="Lipzen A."/>
            <person name="Mereny Z."/>
            <person name="Hegedus B."/>
            <person name="Baldrian P."/>
            <person name="Stursova M."/>
            <person name="Weitz H."/>
            <person name="Taylor A."/>
            <person name="Grigoriev I.V."/>
            <person name="Nagy L.G."/>
            <person name="Martin F."/>
            <person name="Kauserud H."/>
        </authorList>
    </citation>
    <scope>NUCLEOTIDE SEQUENCE</scope>
    <source>
        <strain evidence="2">CBHHK182m</strain>
    </source>
</reference>
<dbReference type="EMBL" id="JARKIB010000041">
    <property type="protein sequence ID" value="KAJ7758623.1"/>
    <property type="molecule type" value="Genomic_DNA"/>
</dbReference>
<dbReference type="Proteomes" id="UP001215598">
    <property type="component" value="Unassembled WGS sequence"/>
</dbReference>
<feature type="non-terminal residue" evidence="2">
    <location>
        <position position="1"/>
    </location>
</feature>
<proteinExistence type="predicted"/>
<gene>
    <name evidence="2" type="ORF">B0H16DRAFT_1272049</name>
</gene>
<name>A0AAD7J761_9AGAR</name>
<organism evidence="2 3">
    <name type="scientific">Mycena metata</name>
    <dbReference type="NCBI Taxonomy" id="1033252"/>
    <lineage>
        <taxon>Eukaryota</taxon>
        <taxon>Fungi</taxon>
        <taxon>Dikarya</taxon>
        <taxon>Basidiomycota</taxon>
        <taxon>Agaricomycotina</taxon>
        <taxon>Agaricomycetes</taxon>
        <taxon>Agaricomycetidae</taxon>
        <taxon>Agaricales</taxon>
        <taxon>Marasmiineae</taxon>
        <taxon>Mycenaceae</taxon>
        <taxon>Mycena</taxon>
    </lineage>
</organism>
<keyword evidence="3" id="KW-1185">Reference proteome</keyword>